<dbReference type="Proteomes" id="UP000184207">
    <property type="component" value="Unassembled WGS sequence"/>
</dbReference>
<dbReference type="Pfam" id="PF02018">
    <property type="entry name" value="CBM_4_9"/>
    <property type="match status" value="2"/>
</dbReference>
<dbReference type="OrthoDB" id="9800925at2"/>
<evidence type="ECO:0000256" key="1">
    <source>
        <dbReference type="ARBA" id="ARBA00022801"/>
    </source>
</evidence>
<gene>
    <name evidence="4" type="ORF">SAMN02745226_02041</name>
</gene>
<sequence>MKTIFKFLIISLTGLFLFSCQFQEKVEAVATTVQQQATESAVGVSLLNNWNFRSNIKNDQTNAPFEWWIWEGGKYGVGSAKVENYGVRDNYAFIKIADSGSDTWHVQFNQWVKLTPKQAYYISFRAKADKPRTINVKVLQNHDPWSNYFAKTVELTTEWKTYEFYYIHKERSDETVNFGFELGKLDPTTIYFADVIIKPIDKSEIPPEALEEEVELETLDFDLLEDEEEPDNLVNNGDFGYKIVNDQGSMPSEWWIWQAGQYGISSAKVATYGVVDGYGFIKLDDTGFETWHLQFNQWIKVRRGHSYTITFKAKADDPRPISVKLVQTGAPYGVYFAQTVNLTTEWQTFQFEYTHPEDGDPVVTFSIELGKEKPTTVYFDDVGVLPKK</sequence>
<evidence type="ECO:0000256" key="2">
    <source>
        <dbReference type="SAM" id="SignalP"/>
    </source>
</evidence>
<dbReference type="STRING" id="1121883.SAMN02745226_02041"/>
<dbReference type="AlphaFoldDB" id="A0A1M7TIM1"/>
<dbReference type="InterPro" id="IPR003305">
    <property type="entry name" value="CenC_carb-bd"/>
</dbReference>
<organism evidence="4 5">
    <name type="scientific">Fervidobacterium gondwanense DSM 13020</name>
    <dbReference type="NCBI Taxonomy" id="1121883"/>
    <lineage>
        <taxon>Bacteria</taxon>
        <taxon>Thermotogati</taxon>
        <taxon>Thermotogota</taxon>
        <taxon>Thermotogae</taxon>
        <taxon>Thermotogales</taxon>
        <taxon>Fervidobacteriaceae</taxon>
        <taxon>Fervidobacterium</taxon>
    </lineage>
</organism>
<evidence type="ECO:0000259" key="3">
    <source>
        <dbReference type="Pfam" id="PF02018"/>
    </source>
</evidence>
<reference evidence="5" key="1">
    <citation type="submission" date="2016-12" db="EMBL/GenBank/DDBJ databases">
        <authorList>
            <person name="Varghese N."/>
            <person name="Submissions S."/>
        </authorList>
    </citation>
    <scope>NUCLEOTIDE SEQUENCE [LARGE SCALE GENOMIC DNA]</scope>
    <source>
        <strain evidence="5">DSM 13020</strain>
    </source>
</reference>
<dbReference type="EMBL" id="FRDJ01000022">
    <property type="protein sequence ID" value="SHN70546.1"/>
    <property type="molecule type" value="Genomic_DNA"/>
</dbReference>
<feature type="signal peptide" evidence="2">
    <location>
        <begin position="1"/>
        <end position="22"/>
    </location>
</feature>
<protein>
    <submittedName>
        <fullName evidence="4">Carbohydrate binding domain-containing protein</fullName>
    </submittedName>
</protein>
<name>A0A1M7TIM1_FERGO</name>
<dbReference type="SUPFAM" id="SSF49785">
    <property type="entry name" value="Galactose-binding domain-like"/>
    <property type="match status" value="2"/>
</dbReference>
<evidence type="ECO:0000313" key="5">
    <source>
        <dbReference type="Proteomes" id="UP000184207"/>
    </source>
</evidence>
<feature type="domain" description="CBM-cenC" evidence="3">
    <location>
        <begin position="50"/>
        <end position="183"/>
    </location>
</feature>
<dbReference type="RefSeq" id="WP_072761142.1">
    <property type="nucleotide sequence ID" value="NZ_FRDJ01000022.1"/>
</dbReference>
<dbReference type="Gene3D" id="2.60.120.260">
    <property type="entry name" value="Galactose-binding domain-like"/>
    <property type="match status" value="2"/>
</dbReference>
<accession>A0A1M7TIM1</accession>
<dbReference type="InterPro" id="IPR008979">
    <property type="entry name" value="Galactose-bd-like_sf"/>
</dbReference>
<proteinExistence type="predicted"/>
<dbReference type="PROSITE" id="PS51257">
    <property type="entry name" value="PROKAR_LIPOPROTEIN"/>
    <property type="match status" value="1"/>
</dbReference>
<dbReference type="GO" id="GO:0016798">
    <property type="term" value="F:hydrolase activity, acting on glycosyl bonds"/>
    <property type="evidence" value="ECO:0007669"/>
    <property type="project" value="InterPro"/>
</dbReference>
<evidence type="ECO:0000313" key="4">
    <source>
        <dbReference type="EMBL" id="SHN70546.1"/>
    </source>
</evidence>
<keyword evidence="1" id="KW-0378">Hydrolase</keyword>
<keyword evidence="2" id="KW-0732">Signal</keyword>
<feature type="domain" description="CBM-cenC" evidence="3">
    <location>
        <begin position="232"/>
        <end position="371"/>
    </location>
</feature>
<keyword evidence="5" id="KW-1185">Reference proteome</keyword>
<feature type="chain" id="PRO_5012636146" evidence="2">
    <location>
        <begin position="23"/>
        <end position="388"/>
    </location>
</feature>